<proteinExistence type="predicted"/>
<dbReference type="AlphaFoldDB" id="A0A383AM41"/>
<evidence type="ECO:0008006" key="2">
    <source>
        <dbReference type="Google" id="ProtNLM"/>
    </source>
</evidence>
<organism evidence="1">
    <name type="scientific">marine metagenome</name>
    <dbReference type="NCBI Taxonomy" id="408172"/>
    <lineage>
        <taxon>unclassified sequences</taxon>
        <taxon>metagenomes</taxon>
        <taxon>ecological metagenomes</taxon>
    </lineage>
</organism>
<gene>
    <name evidence="1" type="ORF">METZ01_LOCUS461022</name>
</gene>
<sequence length="55" mass="5933">MKTLGDGLIRRGLLTRVASTLPLSPPLCITAEQVDLIVSIIDDSLTEMETAHDLV</sequence>
<dbReference type="EMBL" id="UINC01192835">
    <property type="protein sequence ID" value="SVE08168.1"/>
    <property type="molecule type" value="Genomic_DNA"/>
</dbReference>
<dbReference type="Gene3D" id="3.90.1150.10">
    <property type="entry name" value="Aspartate Aminotransferase, domain 1"/>
    <property type="match status" value="1"/>
</dbReference>
<dbReference type="SUPFAM" id="SSF53383">
    <property type="entry name" value="PLP-dependent transferases"/>
    <property type="match status" value="1"/>
</dbReference>
<evidence type="ECO:0000313" key="1">
    <source>
        <dbReference type="EMBL" id="SVE08168.1"/>
    </source>
</evidence>
<protein>
    <recommendedName>
        <fullName evidence="2">Aminotransferase class III-fold pyridoxal phosphate-dependent enzyme</fullName>
    </recommendedName>
</protein>
<dbReference type="InterPro" id="IPR015422">
    <property type="entry name" value="PyrdxlP-dep_Trfase_small"/>
</dbReference>
<dbReference type="InterPro" id="IPR015424">
    <property type="entry name" value="PyrdxlP-dep_Trfase"/>
</dbReference>
<accession>A0A383AM41</accession>
<name>A0A383AM41_9ZZZZ</name>
<reference evidence="1" key="1">
    <citation type="submission" date="2018-05" db="EMBL/GenBank/DDBJ databases">
        <authorList>
            <person name="Lanie J.A."/>
            <person name="Ng W.-L."/>
            <person name="Kazmierczak K.M."/>
            <person name="Andrzejewski T.M."/>
            <person name="Davidsen T.M."/>
            <person name="Wayne K.J."/>
            <person name="Tettelin H."/>
            <person name="Glass J.I."/>
            <person name="Rusch D."/>
            <person name="Podicherti R."/>
            <person name="Tsui H.-C.T."/>
            <person name="Winkler M.E."/>
        </authorList>
    </citation>
    <scope>NUCLEOTIDE SEQUENCE</scope>
</reference>